<sequence>MNPKPLEEIIEELKTRYPGIEVAESGSGSITVTVDQLVAFMREIKEKYHFNYLTNVTGVDYRDYFEVVYNVSIVEQPHMLHIKTRLDRHNPVVPSMVPIWGGAIWQEREVYDLLGITFEGHPDLRRILLDDQWEGHPLRKDYQWEGGRES</sequence>
<name>A0A1M6W015_9FIRM</name>
<keyword evidence="3" id="KW-0472">Membrane</keyword>
<dbReference type="InterPro" id="IPR001268">
    <property type="entry name" value="NADH_UbQ_OxRdtase_30kDa_su"/>
</dbReference>
<dbReference type="SUPFAM" id="SSF143243">
    <property type="entry name" value="Nqo5-like"/>
    <property type="match status" value="1"/>
</dbReference>
<dbReference type="InterPro" id="IPR020396">
    <property type="entry name" value="NADH_UbQ_OxRdtase_CS"/>
</dbReference>
<dbReference type="GO" id="GO:0048038">
    <property type="term" value="F:quinone binding"/>
    <property type="evidence" value="ECO:0007669"/>
    <property type="project" value="UniProtKB-KW"/>
</dbReference>
<keyword evidence="3 5" id="KW-0874">Quinone</keyword>
<dbReference type="GO" id="GO:0050136">
    <property type="term" value="F:NADH dehydrogenase (quinone) (non-electrogenic) activity"/>
    <property type="evidence" value="ECO:0007669"/>
    <property type="project" value="UniProtKB-UniRule"/>
</dbReference>
<evidence type="ECO:0000256" key="3">
    <source>
        <dbReference type="HAMAP-Rule" id="MF_01357"/>
    </source>
</evidence>
<keyword evidence="8" id="KW-1185">Reference proteome</keyword>
<accession>A0A1M6W015</accession>
<dbReference type="PANTHER" id="PTHR10884:SF14">
    <property type="entry name" value="NADH DEHYDROGENASE [UBIQUINONE] IRON-SULFUR PROTEIN 3, MITOCHONDRIAL"/>
    <property type="match status" value="1"/>
</dbReference>
<reference evidence="8" key="1">
    <citation type="submission" date="2016-11" db="EMBL/GenBank/DDBJ databases">
        <authorList>
            <person name="Varghese N."/>
            <person name="Submissions S."/>
        </authorList>
    </citation>
    <scope>NUCLEOTIDE SEQUENCE [LARGE SCALE GENOMIC DNA]</scope>
    <source>
        <strain evidence="8">DSM 10349</strain>
    </source>
</reference>
<keyword evidence="3" id="KW-1003">Cell membrane</keyword>
<comment type="similarity">
    <text evidence="1 3 4">Belongs to the complex I 30 kDa subunit family.</text>
</comment>
<dbReference type="STRING" id="1121421.SAMN02745123_03418"/>
<dbReference type="GO" id="GO:0008137">
    <property type="term" value="F:NADH dehydrogenase (ubiquinone) activity"/>
    <property type="evidence" value="ECO:0007669"/>
    <property type="project" value="InterPro"/>
</dbReference>
<keyword evidence="3 4" id="KW-0520">NAD</keyword>
<feature type="domain" description="NADH:ubiquinone oxidoreductase 30kDa subunit" evidence="6">
    <location>
        <begin position="30"/>
        <end position="146"/>
    </location>
</feature>
<evidence type="ECO:0000313" key="7">
    <source>
        <dbReference type="EMBL" id="SHK87003.1"/>
    </source>
</evidence>
<dbReference type="Gene3D" id="3.30.460.80">
    <property type="entry name" value="NADH:ubiquinone oxidoreductase, 30kDa subunit"/>
    <property type="match status" value="1"/>
</dbReference>
<comment type="catalytic activity">
    <reaction evidence="3 5">
        <text>a quinone + NADH + 5 H(+)(in) = a quinol + NAD(+) + 4 H(+)(out)</text>
        <dbReference type="Rhea" id="RHEA:57888"/>
        <dbReference type="ChEBI" id="CHEBI:15378"/>
        <dbReference type="ChEBI" id="CHEBI:24646"/>
        <dbReference type="ChEBI" id="CHEBI:57540"/>
        <dbReference type="ChEBI" id="CHEBI:57945"/>
        <dbReference type="ChEBI" id="CHEBI:132124"/>
    </reaction>
</comment>
<comment type="subcellular location">
    <subcellularLocation>
        <location evidence="3">Cell membrane</location>
        <topology evidence="3">Peripheral membrane protein</topology>
        <orientation evidence="3">Cytoplasmic side</orientation>
    </subcellularLocation>
</comment>
<dbReference type="InterPro" id="IPR010218">
    <property type="entry name" value="NADH_DH_suC"/>
</dbReference>
<dbReference type="GO" id="GO:0005886">
    <property type="term" value="C:plasma membrane"/>
    <property type="evidence" value="ECO:0007669"/>
    <property type="project" value="UniProtKB-SubCell"/>
</dbReference>
<evidence type="ECO:0000256" key="2">
    <source>
        <dbReference type="ARBA" id="ARBA00022448"/>
    </source>
</evidence>
<dbReference type="InterPro" id="IPR037232">
    <property type="entry name" value="NADH_quin_OxRdtase_su_C/D-like"/>
</dbReference>
<dbReference type="EC" id="7.1.1.-" evidence="3"/>
<comment type="subunit">
    <text evidence="3">NDH-1 is composed of 14 different subunits. Subunits NuoB, C, D, E, F, and G constitute the peripheral sector of the complex.</text>
</comment>
<protein>
    <recommendedName>
        <fullName evidence="3">NADH-quinone oxidoreductase subunit C</fullName>
        <ecNumber evidence="3">7.1.1.-</ecNumber>
    </recommendedName>
    <alternativeName>
        <fullName evidence="3">NADH dehydrogenase I subunit C</fullName>
    </alternativeName>
    <alternativeName>
        <fullName evidence="3">NDH-1 subunit C</fullName>
    </alternativeName>
</protein>
<dbReference type="AlphaFoldDB" id="A0A1M6W015"/>
<dbReference type="EMBL" id="FRAR01000027">
    <property type="protein sequence ID" value="SHK87003.1"/>
    <property type="molecule type" value="Genomic_DNA"/>
</dbReference>
<dbReference type="Pfam" id="PF00329">
    <property type="entry name" value="Complex1_30kDa"/>
    <property type="match status" value="1"/>
</dbReference>
<evidence type="ECO:0000259" key="6">
    <source>
        <dbReference type="Pfam" id="PF00329"/>
    </source>
</evidence>
<evidence type="ECO:0000256" key="4">
    <source>
        <dbReference type="RuleBase" id="RU003456"/>
    </source>
</evidence>
<dbReference type="Proteomes" id="UP000183997">
    <property type="component" value="Unassembled WGS sequence"/>
</dbReference>
<comment type="function">
    <text evidence="3">NDH-1 shuttles electrons from NADH, via FMN and iron-sulfur (Fe-S) centers, to quinones in the respiratory chain. The immediate electron acceptor for the enzyme in this species is believed to be a menaquinone. Couples the redox reaction to proton translocation (for every two electrons transferred, four hydrogen ions are translocated across the cytoplasmic membrane), and thus conserves the redox energy in a proton gradient.</text>
</comment>
<organism evidence="7 8">
    <name type="scientific">Desulforamulus aeronauticus DSM 10349</name>
    <dbReference type="NCBI Taxonomy" id="1121421"/>
    <lineage>
        <taxon>Bacteria</taxon>
        <taxon>Bacillati</taxon>
        <taxon>Bacillota</taxon>
        <taxon>Clostridia</taxon>
        <taxon>Eubacteriales</taxon>
        <taxon>Peptococcaceae</taxon>
        <taxon>Desulforamulus</taxon>
    </lineage>
</organism>
<keyword evidence="3 4" id="KW-1278">Translocase</keyword>
<dbReference type="RefSeq" id="WP_072916791.1">
    <property type="nucleotide sequence ID" value="NZ_FRAR01000027.1"/>
</dbReference>
<dbReference type="PROSITE" id="PS00542">
    <property type="entry name" value="COMPLEX1_30K"/>
    <property type="match status" value="1"/>
</dbReference>
<gene>
    <name evidence="3" type="primary">nuoC</name>
    <name evidence="7" type="ORF">SAMN02745123_03418</name>
</gene>
<dbReference type="PANTHER" id="PTHR10884">
    <property type="entry name" value="NADH DEHYDROGENASE UBIQUINONE IRON-SULFUR PROTEIN 3"/>
    <property type="match status" value="1"/>
</dbReference>
<keyword evidence="2 3" id="KW-0813">Transport</keyword>
<dbReference type="OrthoDB" id="9803286at2"/>
<evidence type="ECO:0000313" key="8">
    <source>
        <dbReference type="Proteomes" id="UP000183997"/>
    </source>
</evidence>
<proteinExistence type="inferred from homology"/>
<dbReference type="HAMAP" id="MF_01357">
    <property type="entry name" value="NDH1_NuoC"/>
    <property type="match status" value="1"/>
</dbReference>
<dbReference type="NCBIfam" id="TIGR01961">
    <property type="entry name" value="NuoC_fam"/>
    <property type="match status" value="1"/>
</dbReference>
<evidence type="ECO:0000256" key="5">
    <source>
        <dbReference type="RuleBase" id="RU003582"/>
    </source>
</evidence>
<evidence type="ECO:0000256" key="1">
    <source>
        <dbReference type="ARBA" id="ARBA00007569"/>
    </source>
</evidence>